<feature type="compositionally biased region" description="Polar residues" evidence="1">
    <location>
        <begin position="1076"/>
        <end position="1089"/>
    </location>
</feature>
<dbReference type="SMART" id="SM00494">
    <property type="entry name" value="ChtBD2"/>
    <property type="match status" value="1"/>
</dbReference>
<accession>A0A6P3XQQ1</accession>
<feature type="region of interest" description="Disordered" evidence="1">
    <location>
        <begin position="539"/>
        <end position="561"/>
    </location>
</feature>
<gene>
    <name evidence="4" type="primary">LOC106747502</name>
</gene>
<sequence>MFVDLNITNVAVSEAIRLPTLRELIGYPTTYDFTVTAPSVFSHLPRFDVDNDISRQTADELGDLPSELASDREGELAEETGNSWLRQASESKVRSRAAEDSGDAVLPEERAAVTNAIEEDENGQTYLKPTTMRGIPLESLTSSSVMRGFYVTKSHDDSSTWTESLTSTYSPTEQQAETTSIPDVSTIDEGVTGARDEPESSNDGVDDHANDIINDGDAPKFTTFGSSAISSEDSDSAEVTVDYEEVTETTGSPVDEGAFKKGKSLRDFARGGTSLPNAPVVSPTTPTRRAIAVAVSRYNELTTPLWAGRRIVGRKRVRTTVSPIRDAIKRTEGGFVRGTASVIGTASSVASTTPSTIPTTPVTASESATGPIDEETGDSGNRASTTEATTTLTTDSTTAESDPSTADFVEDLASKITDGPETPASASFTDDAPTVAQSLAATDPTITTTTFVVDETTSANYPSAAAVGETTAVDAAESTTGEAPATANYLAIPTEAYERSGTNAPTTTEPSAVQVTTDTIVLTDPVLTTYKPAADVPATTSVPEVTSDPATTLETTSTEAEAPSTIANYPWNTVPTTVQEEPSTTGIPETTMVLTEIESTTAYATDPISTTASVPATIPVTTDLPYTVAGSATPAVTSVIPDTSPADPETTFATWSEVPAANAGPTSSSTEGASSTTESPAISFTAPTDVDSYVEVSTVTETAKSTYITELPTTFETTPTLVATTTVTPSFLATDSGTTLAATIAPSTEIDEASATPTVIPTSSTFLPIANTVTVALGEPTVFSSVPAISHESIATNVIPGTTARSIYEVSSARATTSEESSRPKAVFEETTVRPAQNRTRGRTRAELAAIGHEFGQRTSGRTVVHRRVVKRPVDGNVEMPTTTQPTRQYPRRRVTVYRGRPRKPTHTTRVAEENRRRRIVQKRLRAGPEATSDTVRSDENVVDVQDTTSGERVAHVRVEGAGRRKKVILKRVREKSGEKGTSVSPAVGTMVLGESFSLAKDEALRARGWVGKVGRRRKVVLKRIKPPQPEGNSERKEASGDTDSPGHQPGRSVEVEKMRKRTRVVLKRLRPKSEGSVSASGRTRVNADSSEENLTHALPTDLHADDNLADEGNARRRMRVVLKSVKLASEERNASGETHADPDATKETLRGDFSSSGFRAGRNLYGERTGRRMRVVLKNVRPKSEKETDAAGEEGEDPESTGDDLQGNFSNNMYVSDDLADDRRKTTTRSKGGGEEETTTSEQQTEPRAELRTTETTSVRVEEDTDRPSHEVNTLKNDAGGSVSRQPVSGRSNRQRAPTTTLAPFTNTLASASSITHRRSRPFAETTLSARIDLVDPHEVTESSYARSSGAEVDQRADVSDQSIRAQEFAVTLADPPHSSSSDTGRVPLRNAERRKISTTITPRTEPTLASRAVSRYDGVSRSRQGPKTKDRLTVNATTRPRKPPVVDYDYYEDEVPIVAGKSLLNGKLFLTSKGTIRCLDQGNFPHPYSCKKFITCARMVNGQVIGTEYTCPAKLSFDPVGGICNWSAGLGCKD</sequence>
<dbReference type="OrthoDB" id="76388at2759"/>
<reference evidence="4" key="1">
    <citation type="submission" date="2025-08" db="UniProtKB">
        <authorList>
            <consortium name="RefSeq"/>
        </authorList>
    </citation>
    <scope>IDENTIFICATION</scope>
</reference>
<dbReference type="Pfam" id="PF01607">
    <property type="entry name" value="CBM_14"/>
    <property type="match status" value="1"/>
</dbReference>
<dbReference type="GO" id="GO:0008061">
    <property type="term" value="F:chitin binding"/>
    <property type="evidence" value="ECO:0007669"/>
    <property type="project" value="InterPro"/>
</dbReference>
<feature type="compositionally biased region" description="Basic and acidic residues" evidence="1">
    <location>
        <begin position="1261"/>
        <end position="1271"/>
    </location>
</feature>
<feature type="compositionally biased region" description="Low complexity" evidence="1">
    <location>
        <begin position="546"/>
        <end position="561"/>
    </location>
</feature>
<evidence type="ECO:0000313" key="3">
    <source>
        <dbReference type="Proteomes" id="UP000515204"/>
    </source>
</evidence>
<evidence type="ECO:0000256" key="1">
    <source>
        <dbReference type="SAM" id="MobiDB-lite"/>
    </source>
</evidence>
<feature type="compositionally biased region" description="Polar residues" evidence="1">
    <location>
        <begin position="1284"/>
        <end position="1299"/>
    </location>
</feature>
<feature type="compositionally biased region" description="Low complexity" evidence="1">
    <location>
        <begin position="663"/>
        <end position="680"/>
    </location>
</feature>
<evidence type="ECO:0000259" key="2">
    <source>
        <dbReference type="PROSITE" id="PS50940"/>
    </source>
</evidence>
<feature type="region of interest" description="Disordered" evidence="1">
    <location>
        <begin position="1022"/>
        <end position="1108"/>
    </location>
</feature>
<dbReference type="InterPro" id="IPR002557">
    <property type="entry name" value="Chitin-bd_dom"/>
</dbReference>
<name>A0A6P3XQQ1_DINQU</name>
<feature type="compositionally biased region" description="Low complexity" evidence="1">
    <location>
        <begin position="347"/>
        <end position="365"/>
    </location>
</feature>
<keyword evidence="3" id="KW-1185">Reference proteome</keyword>
<feature type="region of interest" description="Disordered" evidence="1">
    <location>
        <begin position="347"/>
        <end position="405"/>
    </location>
</feature>
<feature type="compositionally biased region" description="Polar residues" evidence="1">
    <location>
        <begin position="159"/>
        <end position="183"/>
    </location>
</feature>
<dbReference type="PROSITE" id="PS50940">
    <property type="entry name" value="CHIT_BIND_II"/>
    <property type="match status" value="1"/>
</dbReference>
<evidence type="ECO:0000313" key="4">
    <source>
        <dbReference type="RefSeq" id="XP_014480557.1"/>
    </source>
</evidence>
<dbReference type="GeneID" id="106747502"/>
<feature type="region of interest" description="Disordered" evidence="1">
    <location>
        <begin position="658"/>
        <end position="684"/>
    </location>
</feature>
<dbReference type="Gene3D" id="2.170.140.10">
    <property type="entry name" value="Chitin binding domain"/>
    <property type="match status" value="1"/>
</dbReference>
<feature type="compositionally biased region" description="Basic and acidic residues" evidence="1">
    <location>
        <begin position="1130"/>
        <end position="1151"/>
    </location>
</feature>
<dbReference type="InterPro" id="IPR036508">
    <property type="entry name" value="Chitin-bd_dom_sf"/>
</dbReference>
<protein>
    <submittedName>
        <fullName evidence="4">Mucin-19-like</fullName>
    </submittedName>
</protein>
<feature type="compositionally biased region" description="Basic residues" evidence="1">
    <location>
        <begin position="1059"/>
        <end position="1071"/>
    </location>
</feature>
<proteinExistence type="predicted"/>
<feature type="compositionally biased region" description="Basic and acidic residues" evidence="1">
    <location>
        <begin position="89"/>
        <end position="99"/>
    </location>
</feature>
<feature type="domain" description="Chitin-binding type-2" evidence="2">
    <location>
        <begin position="1477"/>
        <end position="1536"/>
    </location>
</feature>
<feature type="compositionally biased region" description="Acidic residues" evidence="1">
    <location>
        <begin position="1191"/>
        <end position="1203"/>
    </location>
</feature>
<feature type="region of interest" description="Disordered" evidence="1">
    <location>
        <begin position="61"/>
        <end position="103"/>
    </location>
</feature>
<feature type="region of interest" description="Disordered" evidence="1">
    <location>
        <begin position="154"/>
        <end position="208"/>
    </location>
</feature>
<organism evidence="3 4">
    <name type="scientific">Dinoponera quadriceps</name>
    <name type="common">South American ant</name>
    <dbReference type="NCBI Taxonomy" id="609295"/>
    <lineage>
        <taxon>Eukaryota</taxon>
        <taxon>Metazoa</taxon>
        <taxon>Ecdysozoa</taxon>
        <taxon>Arthropoda</taxon>
        <taxon>Hexapoda</taxon>
        <taxon>Insecta</taxon>
        <taxon>Pterygota</taxon>
        <taxon>Neoptera</taxon>
        <taxon>Endopterygota</taxon>
        <taxon>Hymenoptera</taxon>
        <taxon>Apocrita</taxon>
        <taxon>Aculeata</taxon>
        <taxon>Formicoidea</taxon>
        <taxon>Formicidae</taxon>
        <taxon>Ponerinae</taxon>
        <taxon>Ponerini</taxon>
        <taxon>Dinoponera</taxon>
    </lineage>
</organism>
<dbReference type="KEGG" id="dqu:106747502"/>
<feature type="region of interest" description="Disordered" evidence="1">
    <location>
        <begin position="1130"/>
        <end position="1299"/>
    </location>
</feature>
<dbReference type="RefSeq" id="XP_014480557.1">
    <property type="nucleotide sequence ID" value="XM_014625071.1"/>
</dbReference>
<feature type="compositionally biased region" description="Low complexity" evidence="1">
    <location>
        <begin position="383"/>
        <end position="402"/>
    </location>
</feature>
<dbReference type="SUPFAM" id="SSF57625">
    <property type="entry name" value="Invertebrate chitin-binding proteins"/>
    <property type="match status" value="1"/>
</dbReference>
<dbReference type="Proteomes" id="UP000515204">
    <property type="component" value="Unplaced"/>
</dbReference>
<dbReference type="GO" id="GO:0005576">
    <property type="term" value="C:extracellular region"/>
    <property type="evidence" value="ECO:0007669"/>
    <property type="project" value="InterPro"/>
</dbReference>